<gene>
    <name evidence="1" type="ORF">E6Q11_05915</name>
</gene>
<dbReference type="EMBL" id="SSDS01000093">
    <property type="protein sequence ID" value="TXG75927.1"/>
    <property type="molecule type" value="Genomic_DNA"/>
</dbReference>
<dbReference type="Proteomes" id="UP000321026">
    <property type="component" value="Unassembled WGS sequence"/>
</dbReference>
<evidence type="ECO:0000313" key="1">
    <source>
        <dbReference type="EMBL" id="TXG75927.1"/>
    </source>
</evidence>
<proteinExistence type="predicted"/>
<accession>A0A5C7J337</accession>
<reference evidence="1 2" key="1">
    <citation type="submission" date="2018-09" db="EMBL/GenBank/DDBJ databases">
        <title>Metagenome Assembled Genomes from an Advanced Water Purification Facility.</title>
        <authorList>
            <person name="Stamps B.W."/>
            <person name="Spear J.R."/>
        </authorList>
    </citation>
    <scope>NUCLEOTIDE SEQUENCE [LARGE SCALE GENOMIC DNA]</scope>
    <source>
        <strain evidence="1">Bin_63_2</strain>
    </source>
</reference>
<sequence>MFQAARYLQDAIESHLAGDYEKTADLIVAADIPEIGMWVESIIGKKSPYIEHICTVSDVPILEKSKRVPIRMPNISEKKKIHERYGYCCQFCGTPVVRSEVREKIRKKYPKELRW</sequence>
<organism evidence="1 2">
    <name type="scientific">Candidatus Dojkabacteria bacterium</name>
    <dbReference type="NCBI Taxonomy" id="2099670"/>
    <lineage>
        <taxon>Bacteria</taxon>
        <taxon>Candidatus Dojkabacteria</taxon>
    </lineage>
</organism>
<comment type="caution">
    <text evidence="1">The sequence shown here is derived from an EMBL/GenBank/DDBJ whole genome shotgun (WGS) entry which is preliminary data.</text>
</comment>
<dbReference type="AlphaFoldDB" id="A0A5C7J337"/>
<evidence type="ECO:0000313" key="2">
    <source>
        <dbReference type="Proteomes" id="UP000321026"/>
    </source>
</evidence>
<name>A0A5C7J337_9BACT</name>
<protein>
    <submittedName>
        <fullName evidence="1">Uncharacterized protein</fullName>
    </submittedName>
</protein>